<dbReference type="PANTHER" id="PTHR12219">
    <property type="entry name" value="NADH-UBIQUINONE OXIDOREDUCTASE"/>
    <property type="match status" value="1"/>
</dbReference>
<dbReference type="Gene3D" id="3.30.160.190">
    <property type="entry name" value="atu1810 like domain"/>
    <property type="match status" value="1"/>
</dbReference>
<dbReference type="EMBL" id="CP066681">
    <property type="protein sequence ID" value="QQG35496.1"/>
    <property type="molecule type" value="Genomic_DNA"/>
</dbReference>
<dbReference type="Proteomes" id="UP000595362">
    <property type="component" value="Chromosome"/>
</dbReference>
<evidence type="ECO:0000256" key="5">
    <source>
        <dbReference type="ARBA" id="ARBA00022982"/>
    </source>
</evidence>
<organism evidence="7 8">
    <name type="scientific">Micavibrio aeruginosavorus</name>
    <dbReference type="NCBI Taxonomy" id="349221"/>
    <lineage>
        <taxon>Bacteria</taxon>
        <taxon>Pseudomonadati</taxon>
        <taxon>Bdellovibrionota</taxon>
        <taxon>Bdellovibrionia</taxon>
        <taxon>Bdellovibrionales</taxon>
        <taxon>Pseudobdellovibrionaceae</taxon>
        <taxon>Micavibrio</taxon>
    </lineage>
</organism>
<comment type="subcellular location">
    <subcellularLocation>
        <location evidence="1">Membrane</location>
    </subcellularLocation>
</comment>
<evidence type="ECO:0000256" key="4">
    <source>
        <dbReference type="ARBA" id="ARBA00022946"/>
    </source>
</evidence>
<dbReference type="GO" id="GO:0022900">
    <property type="term" value="P:electron transport chain"/>
    <property type="evidence" value="ECO:0007669"/>
    <property type="project" value="InterPro"/>
</dbReference>
<dbReference type="Pfam" id="PF04800">
    <property type="entry name" value="NDUS4"/>
    <property type="match status" value="1"/>
</dbReference>
<keyword evidence="4" id="KW-0809">Transit peptide</keyword>
<evidence type="ECO:0000256" key="6">
    <source>
        <dbReference type="ARBA" id="ARBA00023136"/>
    </source>
</evidence>
<accession>A0A7T5UH04</accession>
<keyword evidence="5" id="KW-0249">Electron transport</keyword>
<evidence type="ECO:0000256" key="2">
    <source>
        <dbReference type="ARBA" id="ARBA00022448"/>
    </source>
</evidence>
<protein>
    <submittedName>
        <fullName evidence="7">ETC complex I subunit</fullName>
    </submittedName>
</protein>
<gene>
    <name evidence="7" type="ORF">HYS17_08120</name>
</gene>
<keyword evidence="3" id="KW-0679">Respiratory chain</keyword>
<keyword evidence="6" id="KW-0472">Membrane</keyword>
<dbReference type="InterPro" id="IPR006885">
    <property type="entry name" value="NADH_UbQ_FeS_4_mit-like"/>
</dbReference>
<name>A0A7T5UH04_9BACT</name>
<dbReference type="GO" id="GO:0016020">
    <property type="term" value="C:membrane"/>
    <property type="evidence" value="ECO:0007669"/>
    <property type="project" value="UniProtKB-SubCell"/>
</dbReference>
<dbReference type="InterPro" id="IPR038532">
    <property type="entry name" value="NDUFS4-like_sf"/>
</dbReference>
<sequence length="101" mass="11661">MTSVRIYKPAKSAMQSGRAKGQRWILETETETSRRPEDLMGWVSSGDTLNQVRLAFDTLEDAIAHAQARGWDYSVSAPQQRKLRPRNYTDNFRYIPAEKRT</sequence>
<keyword evidence="2" id="KW-0813">Transport</keyword>
<evidence type="ECO:0000256" key="1">
    <source>
        <dbReference type="ARBA" id="ARBA00004370"/>
    </source>
</evidence>
<reference evidence="7 8" key="1">
    <citation type="submission" date="2020-07" db="EMBL/GenBank/DDBJ databases">
        <title>Huge and variable diversity of episymbiotic CPR bacteria and DPANN archaea in groundwater ecosystems.</title>
        <authorList>
            <person name="He C.Y."/>
            <person name="Keren R."/>
            <person name="Whittaker M."/>
            <person name="Farag I.F."/>
            <person name="Doudna J."/>
            <person name="Cate J.H.D."/>
            <person name="Banfield J.F."/>
        </authorList>
    </citation>
    <scope>NUCLEOTIDE SEQUENCE [LARGE SCALE GENOMIC DNA]</scope>
    <source>
        <strain evidence="7">NC_groundwater_70_Ag_B-0.1um_54_66</strain>
    </source>
</reference>
<evidence type="ECO:0000256" key="3">
    <source>
        <dbReference type="ARBA" id="ARBA00022660"/>
    </source>
</evidence>
<proteinExistence type="predicted"/>
<evidence type="ECO:0000313" key="7">
    <source>
        <dbReference type="EMBL" id="QQG35496.1"/>
    </source>
</evidence>
<evidence type="ECO:0000313" key="8">
    <source>
        <dbReference type="Proteomes" id="UP000595362"/>
    </source>
</evidence>
<dbReference type="PANTHER" id="PTHR12219:SF8">
    <property type="entry name" value="NADH DEHYDROGENASE [UBIQUINONE] IRON-SULFUR PROTEIN 4, MITOCHONDRIAL"/>
    <property type="match status" value="1"/>
</dbReference>
<dbReference type="AlphaFoldDB" id="A0A7T5UH04"/>